<protein>
    <recommendedName>
        <fullName evidence="12">Multidrug ABC transporter substrate-binding protein</fullName>
    </recommendedName>
</protein>
<keyword evidence="4 7" id="KW-1133">Transmembrane helix</keyword>
<sequence length="411" mass="43924">MVIRDTIKMSLKNLRINKMRSFLTMLGIIIGISSVILITSVVAGAESLIVNQVQGIGSNLIGVLPGASEQDGPPAAVFGIVITSLKDDDVEEIKEKLPHIIAGSAYLTATEIISAENVQTTVTVFGVSPDYPNIAETSTQIGNFFVEEDKASANRVVVLGSEVLDNLFPGQDALGKKIKINKDNYTVVGVMKSQGVVGFQNVDNAVFIPITTAQKRLLGINYVGFARFKVDKEENIAETVDGIKIILRERHNIDNPTGDDFTVENTAAALEVLGSITGALNAFLVAIAGISLIVGGIGIMNIMLAAVTERIKEIGLRKAVGATSRNIITQFLIETVVITLTGAVIGMLIGIFLAFIISIVINSLGYNWNFVITFTSIAMSSVFSIAIAIVFGVYPAKKAASYNPIEALRYE</sequence>
<feature type="domain" description="MacB-like periplasmic core" evidence="9">
    <location>
        <begin position="21"/>
        <end position="243"/>
    </location>
</feature>
<evidence type="ECO:0000256" key="1">
    <source>
        <dbReference type="ARBA" id="ARBA00004651"/>
    </source>
</evidence>
<evidence type="ECO:0000259" key="8">
    <source>
        <dbReference type="Pfam" id="PF02687"/>
    </source>
</evidence>
<accession>A0A1F5SYN2</accession>
<dbReference type="PANTHER" id="PTHR30572">
    <property type="entry name" value="MEMBRANE COMPONENT OF TRANSPORTER-RELATED"/>
    <property type="match status" value="1"/>
</dbReference>
<feature type="transmembrane region" description="Helical" evidence="7">
    <location>
        <begin position="282"/>
        <end position="307"/>
    </location>
</feature>
<dbReference type="GO" id="GO:0005886">
    <property type="term" value="C:plasma membrane"/>
    <property type="evidence" value="ECO:0007669"/>
    <property type="project" value="UniProtKB-SubCell"/>
</dbReference>
<dbReference type="Proteomes" id="UP000179001">
    <property type="component" value="Unassembled WGS sequence"/>
</dbReference>
<dbReference type="STRING" id="1798002.A2478_05065"/>
<dbReference type="PANTHER" id="PTHR30572:SF4">
    <property type="entry name" value="ABC TRANSPORTER PERMEASE YTRF"/>
    <property type="match status" value="1"/>
</dbReference>
<dbReference type="InterPro" id="IPR025857">
    <property type="entry name" value="MacB_PCD"/>
</dbReference>
<evidence type="ECO:0000256" key="2">
    <source>
        <dbReference type="ARBA" id="ARBA00022475"/>
    </source>
</evidence>
<proteinExistence type="inferred from homology"/>
<dbReference type="EMBL" id="MFGJ01000007">
    <property type="protein sequence ID" value="OGF31824.1"/>
    <property type="molecule type" value="Genomic_DNA"/>
</dbReference>
<keyword evidence="3 7" id="KW-0812">Transmembrane</keyword>
<keyword evidence="2" id="KW-1003">Cell membrane</keyword>
<dbReference type="Pfam" id="PF12704">
    <property type="entry name" value="MacB_PCD"/>
    <property type="match status" value="1"/>
</dbReference>
<evidence type="ECO:0008006" key="12">
    <source>
        <dbReference type="Google" id="ProtNLM"/>
    </source>
</evidence>
<evidence type="ECO:0000256" key="3">
    <source>
        <dbReference type="ARBA" id="ARBA00022692"/>
    </source>
</evidence>
<evidence type="ECO:0000259" key="9">
    <source>
        <dbReference type="Pfam" id="PF12704"/>
    </source>
</evidence>
<evidence type="ECO:0000256" key="7">
    <source>
        <dbReference type="SAM" id="Phobius"/>
    </source>
</evidence>
<reference evidence="10 11" key="1">
    <citation type="journal article" date="2016" name="Nat. Commun.">
        <title>Thousands of microbial genomes shed light on interconnected biogeochemical processes in an aquifer system.</title>
        <authorList>
            <person name="Anantharaman K."/>
            <person name="Brown C.T."/>
            <person name="Hug L.A."/>
            <person name="Sharon I."/>
            <person name="Castelle C.J."/>
            <person name="Probst A.J."/>
            <person name="Thomas B.C."/>
            <person name="Singh A."/>
            <person name="Wilkins M.J."/>
            <person name="Karaoz U."/>
            <person name="Brodie E.L."/>
            <person name="Williams K.H."/>
            <person name="Hubbard S.S."/>
            <person name="Banfield J.F."/>
        </authorList>
    </citation>
    <scope>NUCLEOTIDE SEQUENCE [LARGE SCALE GENOMIC DNA]</scope>
</reference>
<name>A0A1F5SYN2_9BACT</name>
<evidence type="ECO:0000313" key="10">
    <source>
        <dbReference type="EMBL" id="OGF31824.1"/>
    </source>
</evidence>
<gene>
    <name evidence="10" type="ORF">A2478_05065</name>
</gene>
<comment type="similarity">
    <text evidence="6">Belongs to the ABC-4 integral membrane protein family.</text>
</comment>
<dbReference type="InterPro" id="IPR050250">
    <property type="entry name" value="Macrolide_Exporter_MacB"/>
</dbReference>
<evidence type="ECO:0000256" key="6">
    <source>
        <dbReference type="ARBA" id="ARBA00038076"/>
    </source>
</evidence>
<feature type="transmembrane region" description="Helical" evidence="7">
    <location>
        <begin position="21"/>
        <end position="43"/>
    </location>
</feature>
<comment type="subcellular location">
    <subcellularLocation>
        <location evidence="1">Cell membrane</location>
        <topology evidence="1">Multi-pass membrane protein</topology>
    </subcellularLocation>
</comment>
<feature type="transmembrane region" description="Helical" evidence="7">
    <location>
        <begin position="328"/>
        <end position="361"/>
    </location>
</feature>
<dbReference type="InterPro" id="IPR003838">
    <property type="entry name" value="ABC3_permease_C"/>
</dbReference>
<dbReference type="Pfam" id="PF02687">
    <property type="entry name" value="FtsX"/>
    <property type="match status" value="1"/>
</dbReference>
<feature type="domain" description="ABC3 transporter permease C-terminal" evidence="8">
    <location>
        <begin position="286"/>
        <end position="404"/>
    </location>
</feature>
<feature type="transmembrane region" description="Helical" evidence="7">
    <location>
        <begin position="367"/>
        <end position="394"/>
    </location>
</feature>
<evidence type="ECO:0000256" key="4">
    <source>
        <dbReference type="ARBA" id="ARBA00022989"/>
    </source>
</evidence>
<comment type="caution">
    <text evidence="10">The sequence shown here is derived from an EMBL/GenBank/DDBJ whole genome shotgun (WGS) entry which is preliminary data.</text>
</comment>
<evidence type="ECO:0000313" key="11">
    <source>
        <dbReference type="Proteomes" id="UP000179001"/>
    </source>
</evidence>
<organism evidence="10 11">
    <name type="scientific">Candidatus Falkowbacteria bacterium RIFOXYC2_FULL_36_12</name>
    <dbReference type="NCBI Taxonomy" id="1798002"/>
    <lineage>
        <taxon>Bacteria</taxon>
        <taxon>Candidatus Falkowiibacteriota</taxon>
    </lineage>
</organism>
<dbReference type="AlphaFoldDB" id="A0A1F5SYN2"/>
<evidence type="ECO:0000256" key="5">
    <source>
        <dbReference type="ARBA" id="ARBA00023136"/>
    </source>
</evidence>
<keyword evidence="5 7" id="KW-0472">Membrane</keyword>
<dbReference type="GO" id="GO:0022857">
    <property type="term" value="F:transmembrane transporter activity"/>
    <property type="evidence" value="ECO:0007669"/>
    <property type="project" value="TreeGrafter"/>
</dbReference>